<accession>A0ABD2QEE4</accession>
<reference evidence="2 3" key="1">
    <citation type="submission" date="2024-11" db="EMBL/GenBank/DDBJ databases">
        <title>Adaptive evolution of stress response genes in parasites aligns with host niche diversity.</title>
        <authorList>
            <person name="Hahn C."/>
            <person name="Resl P."/>
        </authorList>
    </citation>
    <scope>NUCLEOTIDE SEQUENCE [LARGE SCALE GENOMIC DNA]</scope>
    <source>
        <strain evidence="2">EGGRZ-B1_66</strain>
        <tissue evidence="2">Body</tissue>
    </source>
</reference>
<evidence type="ECO:0000256" key="1">
    <source>
        <dbReference type="SAM" id="MobiDB-lite"/>
    </source>
</evidence>
<dbReference type="Proteomes" id="UP001626550">
    <property type="component" value="Unassembled WGS sequence"/>
</dbReference>
<evidence type="ECO:0000313" key="3">
    <source>
        <dbReference type="Proteomes" id="UP001626550"/>
    </source>
</evidence>
<sequence>MSENEVNGAEDVESDEPVVKKSRTEAKVEIEEEDKETAEVNDDLENTDKDTEEVDDDEKESGSEEEESKDVEPKGDTKEDETVDSEEDEKDSVEKSDQQLKIEALKAKVHEEKDASAEEAKTEAVA</sequence>
<evidence type="ECO:0000313" key="2">
    <source>
        <dbReference type="EMBL" id="KAL3317758.1"/>
    </source>
</evidence>
<feature type="compositionally biased region" description="Basic and acidic residues" evidence="1">
    <location>
        <begin position="92"/>
        <end position="126"/>
    </location>
</feature>
<feature type="region of interest" description="Disordered" evidence="1">
    <location>
        <begin position="1"/>
        <end position="126"/>
    </location>
</feature>
<feature type="compositionally biased region" description="Acidic residues" evidence="1">
    <location>
        <begin position="30"/>
        <end position="69"/>
    </location>
</feature>
<keyword evidence="3" id="KW-1185">Reference proteome</keyword>
<dbReference type="EMBL" id="JBJKFK010000335">
    <property type="protein sequence ID" value="KAL3317758.1"/>
    <property type="molecule type" value="Genomic_DNA"/>
</dbReference>
<name>A0ABD2QEE4_9PLAT</name>
<organism evidence="2 3">
    <name type="scientific">Cichlidogyrus casuarinus</name>
    <dbReference type="NCBI Taxonomy" id="1844966"/>
    <lineage>
        <taxon>Eukaryota</taxon>
        <taxon>Metazoa</taxon>
        <taxon>Spiralia</taxon>
        <taxon>Lophotrochozoa</taxon>
        <taxon>Platyhelminthes</taxon>
        <taxon>Monogenea</taxon>
        <taxon>Monopisthocotylea</taxon>
        <taxon>Dactylogyridea</taxon>
        <taxon>Ancyrocephalidae</taxon>
        <taxon>Cichlidogyrus</taxon>
    </lineage>
</organism>
<gene>
    <name evidence="2" type="ORF">Ciccas_003586</name>
</gene>
<feature type="compositionally biased region" description="Basic and acidic residues" evidence="1">
    <location>
        <begin position="17"/>
        <end position="29"/>
    </location>
</feature>
<proteinExistence type="predicted"/>
<comment type="caution">
    <text evidence="2">The sequence shown here is derived from an EMBL/GenBank/DDBJ whole genome shotgun (WGS) entry which is preliminary data.</text>
</comment>
<dbReference type="AlphaFoldDB" id="A0ABD2QEE4"/>
<protein>
    <submittedName>
        <fullName evidence="2">Uncharacterized protein</fullName>
    </submittedName>
</protein>
<feature type="compositionally biased region" description="Acidic residues" evidence="1">
    <location>
        <begin position="78"/>
        <end position="91"/>
    </location>
</feature>